<dbReference type="KEGG" id="sarm:DVA86_31910"/>
<evidence type="ECO:0008006" key="3">
    <source>
        <dbReference type="Google" id="ProtNLM"/>
    </source>
</evidence>
<name>A0A345XXY2_9ACTN</name>
<proteinExistence type="predicted"/>
<dbReference type="AlphaFoldDB" id="A0A345XXY2"/>
<evidence type="ECO:0000313" key="2">
    <source>
        <dbReference type="Proteomes" id="UP000254425"/>
    </source>
</evidence>
<dbReference type="EMBL" id="CP031320">
    <property type="protein sequence ID" value="AXK36498.1"/>
    <property type="molecule type" value="Genomic_DNA"/>
</dbReference>
<keyword evidence="2" id="KW-1185">Reference proteome</keyword>
<protein>
    <recommendedName>
        <fullName evidence="3">Three-Cys-motif partner protein TcmP</fullName>
    </recommendedName>
</protein>
<sequence>MCDRGVGGVWGVVEMATGAGGAYWDEPGLPSVFKHSLLGRYIPQFGGMTGSREGRVVYLDGYAGEGRYESGEAGSAEIAMRVASQHLSRHQLRWTCFFTERERKSVDRLEKVAALYQPQGVDARVHHGDVDGVLEEVLHAAAGLPLFLFLDPCGLGLPWHRLTGAMAQRQSANRWPPTEFMLNFSMMAVRRLGGNARSTKGVERSSQRFDEVCGGEWWRDFFPQGADSPPDADEAVAAEYARRLEAATGMLVRSVPVAKAPGHKPVYHLVFGTWRQHGLWVFGDSAARARNAWWEKLEWVEEKNDPDTLFSTTSLIRPKPEVVTKAAVPVIAENLERLVRRGRPVKLVDHTLEVFGDYYGQVTEVAARAAVKHLHQQGKTPSNGVGKKVRDLVVEPTR</sequence>
<dbReference type="Proteomes" id="UP000254425">
    <property type="component" value="Chromosome"/>
</dbReference>
<evidence type="ECO:0000313" key="1">
    <source>
        <dbReference type="EMBL" id="AXK36498.1"/>
    </source>
</evidence>
<accession>A0A345XXY2</accession>
<dbReference type="NCBIfam" id="TIGR04474">
    <property type="entry name" value="tcm_partner"/>
    <property type="match status" value="1"/>
</dbReference>
<gene>
    <name evidence="1" type="ORF">DVA86_31910</name>
</gene>
<dbReference type="InterPro" id="IPR031009">
    <property type="entry name" value="Tcm_partner"/>
</dbReference>
<reference evidence="1 2" key="1">
    <citation type="submission" date="2018-07" db="EMBL/GenBank/DDBJ databases">
        <title>Draft genome of the type strain Streptomyces armeniacus ATCC 15676.</title>
        <authorList>
            <person name="Labana P."/>
            <person name="Gosse J.T."/>
            <person name="Boddy C.N."/>
        </authorList>
    </citation>
    <scope>NUCLEOTIDE SEQUENCE [LARGE SCALE GENOMIC DNA]</scope>
    <source>
        <strain evidence="1 2">ATCC 15676</strain>
    </source>
</reference>
<organism evidence="1 2">
    <name type="scientific">Streptomyces armeniacus</name>
    <dbReference type="NCBI Taxonomy" id="83291"/>
    <lineage>
        <taxon>Bacteria</taxon>
        <taxon>Bacillati</taxon>
        <taxon>Actinomycetota</taxon>
        <taxon>Actinomycetes</taxon>
        <taxon>Kitasatosporales</taxon>
        <taxon>Streptomycetaceae</taxon>
        <taxon>Streptomyces</taxon>
    </lineage>
</organism>